<dbReference type="GO" id="GO:0016567">
    <property type="term" value="P:protein ubiquitination"/>
    <property type="evidence" value="ECO:0007669"/>
    <property type="project" value="TreeGrafter"/>
</dbReference>
<name>A0AAE0IBA2_9PEZI</name>
<evidence type="ECO:0000313" key="4">
    <source>
        <dbReference type="EMBL" id="KAK3321764.1"/>
    </source>
</evidence>
<reference evidence="4" key="1">
    <citation type="journal article" date="2023" name="Mol. Phylogenet. Evol.">
        <title>Genome-scale phylogeny and comparative genomics of the fungal order Sordariales.</title>
        <authorList>
            <person name="Hensen N."/>
            <person name="Bonometti L."/>
            <person name="Westerberg I."/>
            <person name="Brannstrom I.O."/>
            <person name="Guillou S."/>
            <person name="Cros-Aarteil S."/>
            <person name="Calhoun S."/>
            <person name="Haridas S."/>
            <person name="Kuo A."/>
            <person name="Mondo S."/>
            <person name="Pangilinan J."/>
            <person name="Riley R."/>
            <person name="LaButti K."/>
            <person name="Andreopoulos B."/>
            <person name="Lipzen A."/>
            <person name="Chen C."/>
            <person name="Yan M."/>
            <person name="Daum C."/>
            <person name="Ng V."/>
            <person name="Clum A."/>
            <person name="Steindorff A."/>
            <person name="Ohm R.A."/>
            <person name="Martin F."/>
            <person name="Silar P."/>
            <person name="Natvig D.O."/>
            <person name="Lalanne C."/>
            <person name="Gautier V."/>
            <person name="Ament-Velasquez S.L."/>
            <person name="Kruys A."/>
            <person name="Hutchinson M.I."/>
            <person name="Powell A.J."/>
            <person name="Barry K."/>
            <person name="Miller A.N."/>
            <person name="Grigoriev I.V."/>
            <person name="Debuchy R."/>
            <person name="Gladieux P."/>
            <person name="Hiltunen Thoren M."/>
            <person name="Johannesson H."/>
        </authorList>
    </citation>
    <scope>NUCLEOTIDE SEQUENCE</scope>
    <source>
        <strain evidence="4">CBS 118394</strain>
    </source>
</reference>
<dbReference type="SMART" id="SM00466">
    <property type="entry name" value="SRA"/>
    <property type="match status" value="1"/>
</dbReference>
<dbReference type="Gene3D" id="2.30.280.10">
    <property type="entry name" value="SRA-YDG"/>
    <property type="match status" value="1"/>
</dbReference>
<dbReference type="SUPFAM" id="SSF88697">
    <property type="entry name" value="PUA domain-like"/>
    <property type="match status" value="1"/>
</dbReference>
<dbReference type="InterPro" id="IPR036987">
    <property type="entry name" value="SRA-YDG_sf"/>
</dbReference>
<dbReference type="Pfam" id="PF02182">
    <property type="entry name" value="SAD_SRA"/>
    <property type="match status" value="1"/>
</dbReference>
<dbReference type="InterPro" id="IPR003105">
    <property type="entry name" value="SRA_YDG"/>
</dbReference>
<dbReference type="InterPro" id="IPR045134">
    <property type="entry name" value="UHRF1/2-like"/>
</dbReference>
<proteinExistence type="predicted"/>
<evidence type="ECO:0000259" key="3">
    <source>
        <dbReference type="PROSITE" id="PS51015"/>
    </source>
</evidence>
<comment type="subcellular location">
    <subcellularLocation>
        <location evidence="2">Nucleus</location>
    </subcellularLocation>
</comment>
<organism evidence="4 5">
    <name type="scientific">Apodospora peruviana</name>
    <dbReference type="NCBI Taxonomy" id="516989"/>
    <lineage>
        <taxon>Eukaryota</taxon>
        <taxon>Fungi</taxon>
        <taxon>Dikarya</taxon>
        <taxon>Ascomycota</taxon>
        <taxon>Pezizomycotina</taxon>
        <taxon>Sordariomycetes</taxon>
        <taxon>Sordariomycetidae</taxon>
        <taxon>Sordariales</taxon>
        <taxon>Lasiosphaeriaceae</taxon>
        <taxon>Apodospora</taxon>
    </lineage>
</organism>
<sequence>MTKPEDRRTTAKAWVSSIQQGILQLRTLLVGIKNKSKITSEHYELRYEAVKAFLHWLLYDVQVTPALRHQYRLDKNLALPNNEIFRDIAPLEIATMAAAILERFNDENWGADAGAGPVTDTEEAADIIMPSTPIAPETPTTAGTGASNDLRALVADNILLPPPSHPIWGIRGIMHGITLKQARTAVYCLDPRYVHEKRNPKVFGHNGLTPGDWWPFQRVAHFHGAHGAPVRGITGSATEGAYSIVTSGGSTYEDLDQDFGDKLFYSADSSRDNTDRNNIAFTSNATMSLHKSLTSGRPVRVLRNSGGKKAYTPKKGIRYDGLYRVHAVKRRTNAKGGLYEQFELKRLSGQRSLDDINAKVPSPEQLALFARIKNGY</sequence>
<dbReference type="PROSITE" id="PS51015">
    <property type="entry name" value="YDG"/>
    <property type="match status" value="1"/>
</dbReference>
<dbReference type="EMBL" id="JAUEDM010000003">
    <property type="protein sequence ID" value="KAK3321764.1"/>
    <property type="molecule type" value="Genomic_DNA"/>
</dbReference>
<evidence type="ECO:0000256" key="2">
    <source>
        <dbReference type="PROSITE-ProRule" id="PRU00358"/>
    </source>
</evidence>
<dbReference type="PANTHER" id="PTHR14140">
    <property type="entry name" value="E3 UBIQUITIN-PROTEIN LIGASE UHRF-RELATED"/>
    <property type="match status" value="1"/>
</dbReference>
<keyword evidence="1 2" id="KW-0539">Nucleus</keyword>
<dbReference type="AlphaFoldDB" id="A0AAE0IBA2"/>
<accession>A0AAE0IBA2</accession>
<keyword evidence="5" id="KW-1185">Reference proteome</keyword>
<dbReference type="GO" id="GO:0005634">
    <property type="term" value="C:nucleus"/>
    <property type="evidence" value="ECO:0007669"/>
    <property type="project" value="UniProtKB-SubCell"/>
</dbReference>
<dbReference type="Proteomes" id="UP001283341">
    <property type="component" value="Unassembled WGS sequence"/>
</dbReference>
<dbReference type="PANTHER" id="PTHR14140:SF27">
    <property type="entry name" value="OS04G0289800 PROTEIN"/>
    <property type="match status" value="1"/>
</dbReference>
<dbReference type="GO" id="GO:0044027">
    <property type="term" value="P:negative regulation of gene expression via chromosomal CpG island methylation"/>
    <property type="evidence" value="ECO:0007669"/>
    <property type="project" value="TreeGrafter"/>
</dbReference>
<evidence type="ECO:0000256" key="1">
    <source>
        <dbReference type="ARBA" id="ARBA00023242"/>
    </source>
</evidence>
<dbReference type="InterPro" id="IPR015947">
    <property type="entry name" value="PUA-like_sf"/>
</dbReference>
<comment type="caution">
    <text evidence="4">The sequence shown here is derived from an EMBL/GenBank/DDBJ whole genome shotgun (WGS) entry which is preliminary data.</text>
</comment>
<dbReference type="GO" id="GO:0061630">
    <property type="term" value="F:ubiquitin protein ligase activity"/>
    <property type="evidence" value="ECO:0007669"/>
    <property type="project" value="TreeGrafter"/>
</dbReference>
<gene>
    <name evidence="4" type="ORF">B0H66DRAFT_552606</name>
</gene>
<evidence type="ECO:0000313" key="5">
    <source>
        <dbReference type="Proteomes" id="UP001283341"/>
    </source>
</evidence>
<protein>
    <submittedName>
        <fullName evidence="4">PUA-like domain-containing protein</fullName>
    </submittedName>
</protein>
<feature type="domain" description="YDG" evidence="3">
    <location>
        <begin position="203"/>
        <end position="346"/>
    </location>
</feature>
<reference evidence="4" key="2">
    <citation type="submission" date="2023-06" db="EMBL/GenBank/DDBJ databases">
        <authorList>
            <consortium name="Lawrence Berkeley National Laboratory"/>
            <person name="Haridas S."/>
            <person name="Hensen N."/>
            <person name="Bonometti L."/>
            <person name="Westerberg I."/>
            <person name="Brannstrom I.O."/>
            <person name="Guillou S."/>
            <person name="Cros-Aarteil S."/>
            <person name="Calhoun S."/>
            <person name="Kuo A."/>
            <person name="Mondo S."/>
            <person name="Pangilinan J."/>
            <person name="Riley R."/>
            <person name="Labutti K."/>
            <person name="Andreopoulos B."/>
            <person name="Lipzen A."/>
            <person name="Chen C."/>
            <person name="Yanf M."/>
            <person name="Daum C."/>
            <person name="Ng V."/>
            <person name="Clum A."/>
            <person name="Steindorff A."/>
            <person name="Ohm R."/>
            <person name="Martin F."/>
            <person name="Silar P."/>
            <person name="Natvig D."/>
            <person name="Lalanne C."/>
            <person name="Gautier V."/>
            <person name="Ament-Velasquez S.L."/>
            <person name="Kruys A."/>
            <person name="Hutchinson M.I."/>
            <person name="Powell A.J."/>
            <person name="Barry K."/>
            <person name="Miller A.N."/>
            <person name="Grigoriev I.V."/>
            <person name="Debuchy R."/>
            <person name="Gladieux P."/>
            <person name="Thoren M.H."/>
            <person name="Johannesson H."/>
        </authorList>
    </citation>
    <scope>NUCLEOTIDE SEQUENCE</scope>
    <source>
        <strain evidence="4">CBS 118394</strain>
    </source>
</reference>